<dbReference type="Proteomes" id="UP000198847">
    <property type="component" value="Unassembled WGS sequence"/>
</dbReference>
<dbReference type="PANTHER" id="PTHR43132:SF6">
    <property type="entry name" value="HTH-TYPE TRANSCRIPTIONAL REPRESSOR CZRA"/>
    <property type="match status" value="1"/>
</dbReference>
<organism evidence="5 6">
    <name type="scientific">Propionispora vibrioides</name>
    <dbReference type="NCBI Taxonomy" id="112903"/>
    <lineage>
        <taxon>Bacteria</taxon>
        <taxon>Bacillati</taxon>
        <taxon>Bacillota</taxon>
        <taxon>Negativicutes</taxon>
        <taxon>Selenomonadales</taxon>
        <taxon>Sporomusaceae</taxon>
        <taxon>Propionispora</taxon>
    </lineage>
</organism>
<evidence type="ECO:0000313" key="6">
    <source>
        <dbReference type="Proteomes" id="UP000198847"/>
    </source>
</evidence>
<dbReference type="CDD" id="cd00090">
    <property type="entry name" value="HTH_ARSR"/>
    <property type="match status" value="1"/>
</dbReference>
<protein>
    <submittedName>
        <fullName evidence="5">DNA-binding transcriptional regulator, ArsR family</fullName>
    </submittedName>
</protein>
<proteinExistence type="predicted"/>
<sequence length="120" mass="13704">MKGKVADCGDNLCVEERRLAVIKDSMLDEEIFLDVADTFQVLSEPTRVKIVFVLAEAGELCVHHIATLLNMSPSAVSHQLRLLRNMRLVKTRKEAQHVYYSLSDGHIVQLFRQCLEHIEE</sequence>
<evidence type="ECO:0000256" key="2">
    <source>
        <dbReference type="ARBA" id="ARBA00023125"/>
    </source>
</evidence>
<dbReference type="PANTHER" id="PTHR43132">
    <property type="entry name" value="ARSENICAL RESISTANCE OPERON REPRESSOR ARSR-RELATED"/>
    <property type="match status" value="1"/>
</dbReference>
<keyword evidence="6" id="KW-1185">Reference proteome</keyword>
<evidence type="ECO:0000256" key="3">
    <source>
        <dbReference type="ARBA" id="ARBA00023163"/>
    </source>
</evidence>
<dbReference type="OrthoDB" id="9794330at2"/>
<dbReference type="InterPro" id="IPR051011">
    <property type="entry name" value="Metal_resp_trans_reg"/>
</dbReference>
<feature type="domain" description="HTH arsR-type" evidence="4">
    <location>
        <begin position="27"/>
        <end position="120"/>
    </location>
</feature>
<dbReference type="InterPro" id="IPR036388">
    <property type="entry name" value="WH-like_DNA-bd_sf"/>
</dbReference>
<dbReference type="SMART" id="SM00418">
    <property type="entry name" value="HTH_ARSR"/>
    <property type="match status" value="1"/>
</dbReference>
<reference evidence="5 6" key="1">
    <citation type="submission" date="2016-10" db="EMBL/GenBank/DDBJ databases">
        <authorList>
            <person name="de Groot N.N."/>
        </authorList>
    </citation>
    <scope>NUCLEOTIDE SEQUENCE [LARGE SCALE GENOMIC DNA]</scope>
    <source>
        <strain evidence="5 6">DSM 13305</strain>
    </source>
</reference>
<dbReference type="GO" id="GO:0003700">
    <property type="term" value="F:DNA-binding transcription factor activity"/>
    <property type="evidence" value="ECO:0007669"/>
    <property type="project" value="InterPro"/>
</dbReference>
<dbReference type="Gene3D" id="1.10.10.10">
    <property type="entry name" value="Winged helix-like DNA-binding domain superfamily/Winged helix DNA-binding domain"/>
    <property type="match status" value="1"/>
</dbReference>
<dbReference type="SUPFAM" id="SSF46785">
    <property type="entry name" value="Winged helix' DNA-binding domain"/>
    <property type="match status" value="1"/>
</dbReference>
<evidence type="ECO:0000313" key="5">
    <source>
        <dbReference type="EMBL" id="SEP40198.1"/>
    </source>
</evidence>
<name>A0A1H8XLL6_9FIRM</name>
<dbReference type="AlphaFoldDB" id="A0A1H8XLL6"/>
<dbReference type="Pfam" id="PF01022">
    <property type="entry name" value="HTH_5"/>
    <property type="match status" value="1"/>
</dbReference>
<evidence type="ECO:0000256" key="1">
    <source>
        <dbReference type="ARBA" id="ARBA00023015"/>
    </source>
</evidence>
<dbReference type="RefSeq" id="WP_091750180.1">
    <property type="nucleotide sequence ID" value="NZ_FODY01000025.1"/>
</dbReference>
<keyword evidence="3" id="KW-0804">Transcription</keyword>
<dbReference type="GO" id="GO:0003677">
    <property type="term" value="F:DNA binding"/>
    <property type="evidence" value="ECO:0007669"/>
    <property type="project" value="UniProtKB-KW"/>
</dbReference>
<keyword evidence="1" id="KW-0805">Transcription regulation</keyword>
<dbReference type="NCBIfam" id="NF033788">
    <property type="entry name" value="HTH_metalloreg"/>
    <property type="match status" value="1"/>
</dbReference>
<dbReference type="EMBL" id="FODY01000025">
    <property type="protein sequence ID" value="SEP40198.1"/>
    <property type="molecule type" value="Genomic_DNA"/>
</dbReference>
<dbReference type="InterPro" id="IPR036390">
    <property type="entry name" value="WH_DNA-bd_sf"/>
</dbReference>
<keyword evidence="2 5" id="KW-0238">DNA-binding</keyword>
<evidence type="ECO:0000259" key="4">
    <source>
        <dbReference type="PROSITE" id="PS50987"/>
    </source>
</evidence>
<gene>
    <name evidence="5" type="ORF">SAMN04490178_12512</name>
</gene>
<dbReference type="InterPro" id="IPR001845">
    <property type="entry name" value="HTH_ArsR_DNA-bd_dom"/>
</dbReference>
<dbReference type="PRINTS" id="PR00778">
    <property type="entry name" value="HTHARSR"/>
</dbReference>
<dbReference type="InterPro" id="IPR011991">
    <property type="entry name" value="ArsR-like_HTH"/>
</dbReference>
<dbReference type="PROSITE" id="PS50987">
    <property type="entry name" value="HTH_ARSR_2"/>
    <property type="match status" value="1"/>
</dbReference>
<dbReference type="STRING" id="112903.SAMN04490178_12512"/>
<accession>A0A1H8XLL6</accession>